<evidence type="ECO:0000313" key="5">
    <source>
        <dbReference type="EMBL" id="KAK4543244.1"/>
    </source>
</evidence>
<dbReference type="InterPro" id="IPR000608">
    <property type="entry name" value="UBC"/>
</dbReference>
<feature type="region of interest" description="Disordered" evidence="3">
    <location>
        <begin position="171"/>
        <end position="197"/>
    </location>
</feature>
<dbReference type="AlphaFoldDB" id="A0AAV9JDL1"/>
<evidence type="ECO:0000256" key="3">
    <source>
        <dbReference type="SAM" id="MobiDB-lite"/>
    </source>
</evidence>
<name>A0AAV9JDL1_9PEZI</name>
<gene>
    <name evidence="5" type="ORF">LTR36_005794</name>
</gene>
<dbReference type="Proteomes" id="UP001324427">
    <property type="component" value="Unassembled WGS sequence"/>
</dbReference>
<keyword evidence="1" id="KW-0808">Transferase</keyword>
<dbReference type="Pfam" id="PF00179">
    <property type="entry name" value="UQ_con"/>
    <property type="match status" value="1"/>
</dbReference>
<feature type="compositionally biased region" description="Polar residues" evidence="3">
    <location>
        <begin position="20"/>
        <end position="29"/>
    </location>
</feature>
<feature type="compositionally biased region" description="Polar residues" evidence="3">
    <location>
        <begin position="186"/>
        <end position="197"/>
    </location>
</feature>
<evidence type="ECO:0000259" key="4">
    <source>
        <dbReference type="PROSITE" id="PS50127"/>
    </source>
</evidence>
<evidence type="ECO:0000256" key="2">
    <source>
        <dbReference type="ARBA" id="ARBA00022786"/>
    </source>
</evidence>
<comment type="caution">
    <text evidence="5">The sequence shown here is derived from an EMBL/GenBank/DDBJ whole genome shotgun (WGS) entry which is preliminary data.</text>
</comment>
<dbReference type="GO" id="GO:0016740">
    <property type="term" value="F:transferase activity"/>
    <property type="evidence" value="ECO:0007669"/>
    <property type="project" value="UniProtKB-KW"/>
</dbReference>
<dbReference type="Gene3D" id="3.10.110.10">
    <property type="entry name" value="Ubiquitin Conjugating Enzyme"/>
    <property type="match status" value="1"/>
</dbReference>
<dbReference type="EMBL" id="JAVFHQ010000034">
    <property type="protein sequence ID" value="KAK4543244.1"/>
    <property type="molecule type" value="Genomic_DNA"/>
</dbReference>
<keyword evidence="2" id="KW-0833">Ubl conjugation pathway</keyword>
<dbReference type="CDD" id="cd23810">
    <property type="entry name" value="UBCc_BIRC6"/>
    <property type="match status" value="1"/>
</dbReference>
<protein>
    <recommendedName>
        <fullName evidence="4">UBC core domain-containing protein</fullName>
    </recommendedName>
</protein>
<feature type="domain" description="UBC core" evidence="4">
    <location>
        <begin position="655"/>
        <end position="814"/>
    </location>
</feature>
<dbReference type="PANTHER" id="PTHR46116">
    <property type="entry name" value="(E3-INDEPENDENT) E2 UBIQUITIN-CONJUGATING ENZYME"/>
    <property type="match status" value="1"/>
</dbReference>
<organism evidence="5 6">
    <name type="scientific">Oleoguttula mirabilis</name>
    <dbReference type="NCBI Taxonomy" id="1507867"/>
    <lineage>
        <taxon>Eukaryota</taxon>
        <taxon>Fungi</taxon>
        <taxon>Dikarya</taxon>
        <taxon>Ascomycota</taxon>
        <taxon>Pezizomycotina</taxon>
        <taxon>Dothideomycetes</taxon>
        <taxon>Dothideomycetidae</taxon>
        <taxon>Mycosphaerellales</taxon>
        <taxon>Teratosphaeriaceae</taxon>
        <taxon>Oleoguttula</taxon>
    </lineage>
</organism>
<evidence type="ECO:0000313" key="6">
    <source>
        <dbReference type="Proteomes" id="UP001324427"/>
    </source>
</evidence>
<keyword evidence="6" id="KW-1185">Reference proteome</keyword>
<feature type="compositionally biased region" description="Polar residues" evidence="3">
    <location>
        <begin position="62"/>
        <end position="86"/>
    </location>
</feature>
<reference evidence="5 6" key="1">
    <citation type="submission" date="2021-11" db="EMBL/GenBank/DDBJ databases">
        <title>Black yeast isolated from Biological Soil Crust.</title>
        <authorList>
            <person name="Kurbessoian T."/>
        </authorList>
    </citation>
    <scope>NUCLEOTIDE SEQUENCE [LARGE SCALE GENOMIC DNA]</scope>
    <source>
        <strain evidence="5 6">CCFEE 5522</strain>
    </source>
</reference>
<sequence>MDEHELRRKRLRAFAPSQLARHQNFNLNSSRHDDPRSSAHAGVTPNGSYGHPTHTPEMPSLPLSTMPTQASSHLRTFRGSDSSMLTSPAPKKINTNVVDLTGDSDASGDDEDLARQLQAQYDAENSQPQSYSYPTASPSNRSVSRRTTKANQAISDDERVARELQAELDGGSFASTDDLMAESSHSRNNLNSRQNLANEGDDDAAYARQLQAEFDQERISASATSAHAVAEPSRIQEQLPAPALLVPHASRLLLRSFGEATRHIACAACGKPSLSSENELLLRFKQWSEKAVRSTAHISSVLVCSAPSCSAESCLGCGKLSNKASQKHTIKLESGDVVSWCCARGRTVLVWILLCGFDRRRTVERRREGYFKKPTTTPSNASSGTGVGYGSGYTFHAPPMAAQPVAFGKYGTYNPPGRYAQSVAAPAPAPAEAAEDDITRRLMVCLNSLLPSLEAESVQDFDMEPPVALAAILTQSNVLGTIAALLRHDSLEYATERMALYSKTLDVVHTLGSHYATANPAIHDTRRVQDGGPDILSISFASHDNDPKFEETQSLAACLRNFDKQSKNMLTNAKAHPQAFTAPDSKQMLSLCQRVSDLADFLLANATPAPAQGQAVPTNDDWLSDLAVLELPDNDIMSRHSYANDAARVQNQAPNRMKCLSLQIANLMTSLPPGIFIRHCASRLDVMKILIIGPKGTPYESGLFEFDLFCPSNFPNSPPSMKFRTTGAGQVRFNPNLYNDGKVCLSLLGTWSGEPWQAGKSTILQVLVSIQAMNFCDEPWYNEPGTSSDRSASLRYNLGLQGYTVQHAMLDWLRPQADLSVWGDIVQRHFAANAQAIQATVGGWAIDRETKMRLTHAMRRWEGGRRL</sequence>
<dbReference type="PROSITE" id="PS50127">
    <property type="entry name" value="UBC_2"/>
    <property type="match status" value="1"/>
</dbReference>
<feature type="region of interest" description="Disordered" evidence="3">
    <location>
        <begin position="1"/>
        <end position="159"/>
    </location>
</feature>
<proteinExistence type="predicted"/>
<dbReference type="InterPro" id="IPR016135">
    <property type="entry name" value="UBQ-conjugating_enzyme/RWD"/>
</dbReference>
<dbReference type="SMART" id="SM00212">
    <property type="entry name" value="UBCc"/>
    <property type="match status" value="1"/>
</dbReference>
<feature type="compositionally biased region" description="Polar residues" evidence="3">
    <location>
        <begin position="117"/>
        <end position="142"/>
    </location>
</feature>
<evidence type="ECO:0000256" key="1">
    <source>
        <dbReference type="ARBA" id="ARBA00022679"/>
    </source>
</evidence>
<accession>A0AAV9JDL1</accession>
<dbReference type="SUPFAM" id="SSF54495">
    <property type="entry name" value="UBC-like"/>
    <property type="match status" value="1"/>
</dbReference>